<dbReference type="OrthoDB" id="2683482at2759"/>
<feature type="compositionally biased region" description="Low complexity" evidence="1">
    <location>
        <begin position="321"/>
        <end position="331"/>
    </location>
</feature>
<dbReference type="AlphaFoldDB" id="A0A1B7MEX0"/>
<feature type="region of interest" description="Disordered" evidence="1">
    <location>
        <begin position="313"/>
        <end position="375"/>
    </location>
</feature>
<dbReference type="STRING" id="1314800.A0A1B7MEX0"/>
<gene>
    <name evidence="2" type="ORF">K503DRAFT_806321</name>
</gene>
<feature type="compositionally biased region" description="Basic residues" evidence="1">
    <location>
        <begin position="148"/>
        <end position="159"/>
    </location>
</feature>
<evidence type="ECO:0000313" key="2">
    <source>
        <dbReference type="EMBL" id="OAX31152.1"/>
    </source>
</evidence>
<protein>
    <submittedName>
        <fullName evidence="2">Uncharacterized protein</fullName>
    </submittedName>
</protein>
<evidence type="ECO:0000313" key="3">
    <source>
        <dbReference type="Proteomes" id="UP000092154"/>
    </source>
</evidence>
<feature type="region of interest" description="Disordered" evidence="1">
    <location>
        <begin position="63"/>
        <end position="160"/>
    </location>
</feature>
<organism evidence="2 3">
    <name type="scientific">Rhizopogon vinicolor AM-OR11-026</name>
    <dbReference type="NCBI Taxonomy" id="1314800"/>
    <lineage>
        <taxon>Eukaryota</taxon>
        <taxon>Fungi</taxon>
        <taxon>Dikarya</taxon>
        <taxon>Basidiomycota</taxon>
        <taxon>Agaricomycotina</taxon>
        <taxon>Agaricomycetes</taxon>
        <taxon>Agaricomycetidae</taxon>
        <taxon>Boletales</taxon>
        <taxon>Suillineae</taxon>
        <taxon>Rhizopogonaceae</taxon>
        <taxon>Rhizopogon</taxon>
    </lineage>
</organism>
<dbReference type="EMBL" id="KV449562">
    <property type="protein sequence ID" value="OAX31152.1"/>
    <property type="molecule type" value="Genomic_DNA"/>
</dbReference>
<proteinExistence type="predicted"/>
<accession>A0A1B7MEX0</accession>
<reference evidence="2 3" key="1">
    <citation type="submission" date="2016-06" db="EMBL/GenBank/DDBJ databases">
        <title>Comparative genomics of the ectomycorrhizal sister species Rhizopogon vinicolor and Rhizopogon vesiculosus (Basidiomycota: Boletales) reveals a divergence of the mating type B locus.</title>
        <authorList>
            <consortium name="DOE Joint Genome Institute"/>
            <person name="Mujic A.B."/>
            <person name="Kuo A."/>
            <person name="Tritt A."/>
            <person name="Lipzen A."/>
            <person name="Chen C."/>
            <person name="Johnson J."/>
            <person name="Sharma A."/>
            <person name="Barry K."/>
            <person name="Grigoriev I.V."/>
            <person name="Spatafora J.W."/>
        </authorList>
    </citation>
    <scope>NUCLEOTIDE SEQUENCE [LARGE SCALE GENOMIC DNA]</scope>
    <source>
        <strain evidence="2 3">AM-OR11-026</strain>
    </source>
</reference>
<keyword evidence="3" id="KW-1185">Reference proteome</keyword>
<dbReference type="Proteomes" id="UP000092154">
    <property type="component" value="Unassembled WGS sequence"/>
</dbReference>
<dbReference type="InParanoid" id="A0A1B7MEX0"/>
<sequence>MGSHEYPTVTTAHSASYPQQQGNFDWYSTQQLQGDEAYTFISRPSRQQQPSVVQLPHIHQILEGQPRQNAPSPVPYSRASEAAGDSRVLPFSPQQPPVPATTGQQQKRGREETNLSGTGDSAKKLRKENDKPLTQASEGTVQTQAMKGLKRKTGVKAKRKVEGEQAMAQLEDQSHWSDEDTKLLLETILGTESAFYEDLVGNAKHIFRKISVNIFKGRRSAESVKGRYERLRRVFSYILNFESITGNGGGDPDIEVLDEKIKTARSAGKDVGNLSGATLKKWYQEGWYELFNDRLGKHPGLVREEEFHSGMLSDTLDISSEESSASDSSGEAKNGGTTKKPKTSRPAQKFTAEKKVKLNSQKGVPAPRHKRKVSQANVGNEAAEFFSSNVEFLKATAHGDSERLKLLKKREMREEKQHEFIVEKGRAEVSLAEREAKVKNAREMMIMDGIPDEVKAAAHQVLLDYFTIAGPSQ</sequence>
<evidence type="ECO:0000256" key="1">
    <source>
        <dbReference type="SAM" id="MobiDB-lite"/>
    </source>
</evidence>
<name>A0A1B7MEX0_9AGAM</name>
<feature type="compositionally biased region" description="Basic and acidic residues" evidence="1">
    <location>
        <begin position="121"/>
        <end position="131"/>
    </location>
</feature>
<feature type="region of interest" description="Disordered" evidence="1">
    <location>
        <begin position="1"/>
        <end position="20"/>
    </location>
</feature>
<feature type="compositionally biased region" description="Polar residues" evidence="1">
    <location>
        <begin position="8"/>
        <end position="20"/>
    </location>
</feature>
<feature type="compositionally biased region" description="Polar residues" evidence="1">
    <location>
        <begin position="132"/>
        <end position="145"/>
    </location>
</feature>